<protein>
    <submittedName>
        <fullName evidence="1">Uncharacterized protein</fullName>
    </submittedName>
</protein>
<reference evidence="1 2" key="1">
    <citation type="submission" date="2014-08" db="EMBL/GenBank/DDBJ databases">
        <authorList>
            <person name="Moulin Lionel"/>
        </authorList>
    </citation>
    <scope>NUCLEOTIDE SEQUENCE [LARGE SCALE GENOMIC DNA]</scope>
</reference>
<dbReference type="AlphaFoldDB" id="A0A090GMX5"/>
<accession>A0A090GMX5</accession>
<evidence type="ECO:0000313" key="1">
    <source>
        <dbReference type="EMBL" id="CDX39705.1"/>
    </source>
</evidence>
<proteinExistence type="predicted"/>
<organism evidence="1 2">
    <name type="scientific">Mesorhizobium plurifarium</name>
    <dbReference type="NCBI Taxonomy" id="69974"/>
    <lineage>
        <taxon>Bacteria</taxon>
        <taxon>Pseudomonadati</taxon>
        <taxon>Pseudomonadota</taxon>
        <taxon>Alphaproteobacteria</taxon>
        <taxon>Hyphomicrobiales</taxon>
        <taxon>Phyllobacteriaceae</taxon>
        <taxon>Mesorhizobium</taxon>
    </lineage>
</organism>
<dbReference type="EMBL" id="CCNB01000019">
    <property type="protein sequence ID" value="CDX39705.1"/>
    <property type="molecule type" value="Genomic_DNA"/>
</dbReference>
<name>A0A090GMX5_MESPL</name>
<evidence type="ECO:0000313" key="2">
    <source>
        <dbReference type="Proteomes" id="UP000046373"/>
    </source>
</evidence>
<sequence>MSLRSILSPPDRGDAIAGAETATISAPGAVAPALHFRRAVVVVEGATVRPVLPRPPP</sequence>
<dbReference type="Proteomes" id="UP000046373">
    <property type="component" value="Unassembled WGS sequence"/>
</dbReference>
<gene>
    <name evidence="1" type="ORF">MPLDJ20_260093</name>
</gene>